<dbReference type="Proteomes" id="UP001060215">
    <property type="component" value="Chromosome 10"/>
</dbReference>
<gene>
    <name evidence="1" type="ORF">LOK49_LG10G00934</name>
</gene>
<evidence type="ECO:0000313" key="2">
    <source>
        <dbReference type="Proteomes" id="UP001060215"/>
    </source>
</evidence>
<keyword evidence="2" id="KW-1185">Reference proteome</keyword>
<sequence length="826" mass="91777">MCSQGIEPSGYLIASLMAACSRSVNMAFRGDAGKKCSFLEFIDGCIFGHWRFQEVLNIYQQMRHEGVGCNQNTFTTIFSSCGLLEDELLGHQVLAHVIKTGYETNVSVANSLISMFGSFCSIQDACYVFDHMIERDTISWNSMVSAYVHNALFKESLSCFHLMRLVHNEINSTTLSTLLSICGTEDNLKSGSGIHGMVVKLGLDSNVCVCNTLLTMYSEAGRPKDAEELFQEMPERDLISWNSIMAGYVLDGKRLDALKVLAELYKMGKAMNYVTFSSALAACSNPEFLVEGKIVHALVITVGLHDNLIVGNALVTMYGKCSMMCEAKQVFQKMSKQDLVTWNALIGGYAENEEPGEAVKFFKLMRGGCIPVNYITIVNVLGAFSAPAALMIHGMPLHANIVLTGFDNYIFSRLLDKNPVTWNAMVAANAHHGDGENALKLFIEMQRAGVDLDQFSFSAALAASANLAILDEGQQLHGLATKLGFDSYLYVTNATMDMYGKCGEMDDALKMLPEPNMRSRLSWNILISAFARHGSFGKAKETFHDMLRLGSKPDHVTFVSLLSACSHGGLVDEGLSYFALMTKEFGVPVGIEHCVCIIDLLGRSGRLSEAENFITEMPVPPNDFVWRSLLAACRIHGNLVLGRKATEHLLHSNPSDDSAYVLYSNVCANSGKWDHVENVRGQMQSYHIKKQPACSWIKLKNEVSSFGIGDQSHPQTRQIHVKLGELRKMITEAGYVPDTTFALHDTDEEQKEHNLWNHSERLALAYGLINVPEDSRLRIFKNLRICGDCHSVFKFVSKIIQREIVLRDPYRFHHFNGGKCSCGDYW</sequence>
<reference evidence="1 2" key="1">
    <citation type="journal article" date="2022" name="Plant J.">
        <title>Chromosome-level genome of Camellia lanceoleosa provides a valuable resource for understanding genome evolution and self-incompatibility.</title>
        <authorList>
            <person name="Gong W."/>
            <person name="Xiao S."/>
            <person name="Wang L."/>
            <person name="Liao Z."/>
            <person name="Chang Y."/>
            <person name="Mo W."/>
            <person name="Hu G."/>
            <person name="Li W."/>
            <person name="Zhao G."/>
            <person name="Zhu H."/>
            <person name="Hu X."/>
            <person name="Ji K."/>
            <person name="Xiang X."/>
            <person name="Song Q."/>
            <person name="Yuan D."/>
            <person name="Jin S."/>
            <person name="Zhang L."/>
        </authorList>
    </citation>
    <scope>NUCLEOTIDE SEQUENCE [LARGE SCALE GENOMIC DNA]</scope>
    <source>
        <strain evidence="1">SQ_2022a</strain>
    </source>
</reference>
<protein>
    <submittedName>
        <fullName evidence="1">Pentatricopeptide repeat-containing protein</fullName>
    </submittedName>
</protein>
<accession>A0ACC0GAT9</accession>
<evidence type="ECO:0000313" key="1">
    <source>
        <dbReference type="EMBL" id="KAI7998150.1"/>
    </source>
</evidence>
<name>A0ACC0GAT9_9ERIC</name>
<dbReference type="EMBL" id="CM045767">
    <property type="protein sequence ID" value="KAI7998150.1"/>
    <property type="molecule type" value="Genomic_DNA"/>
</dbReference>
<organism evidence="1 2">
    <name type="scientific">Camellia lanceoleosa</name>
    <dbReference type="NCBI Taxonomy" id="1840588"/>
    <lineage>
        <taxon>Eukaryota</taxon>
        <taxon>Viridiplantae</taxon>
        <taxon>Streptophyta</taxon>
        <taxon>Embryophyta</taxon>
        <taxon>Tracheophyta</taxon>
        <taxon>Spermatophyta</taxon>
        <taxon>Magnoliopsida</taxon>
        <taxon>eudicotyledons</taxon>
        <taxon>Gunneridae</taxon>
        <taxon>Pentapetalae</taxon>
        <taxon>asterids</taxon>
        <taxon>Ericales</taxon>
        <taxon>Theaceae</taxon>
        <taxon>Camellia</taxon>
    </lineage>
</organism>
<proteinExistence type="predicted"/>
<comment type="caution">
    <text evidence="1">The sequence shown here is derived from an EMBL/GenBank/DDBJ whole genome shotgun (WGS) entry which is preliminary data.</text>
</comment>